<gene>
    <name evidence="1" type="ORF">N6H18_05175</name>
</gene>
<organism evidence="1 2">
    <name type="scientific">Reichenbachiella agarivorans</name>
    <dbReference type="NCBI Taxonomy" id="2979464"/>
    <lineage>
        <taxon>Bacteria</taxon>
        <taxon>Pseudomonadati</taxon>
        <taxon>Bacteroidota</taxon>
        <taxon>Cytophagia</taxon>
        <taxon>Cytophagales</taxon>
        <taxon>Reichenbachiellaceae</taxon>
        <taxon>Reichenbachiella</taxon>
    </lineage>
</organism>
<proteinExistence type="predicted"/>
<evidence type="ECO:0000313" key="2">
    <source>
        <dbReference type="Proteomes" id="UP001065174"/>
    </source>
</evidence>
<evidence type="ECO:0008006" key="3">
    <source>
        <dbReference type="Google" id="ProtNLM"/>
    </source>
</evidence>
<sequence length="132" mass="14871">MKQFFTIAIVVITTISAFSQDFEGKITYQNSFVSKIPNMTDEQLTGMMGTIQEYYIQEGNYRSVSNGSFSQWQLYLNAENRLYSKLSNSEVILWNDGSVKSDSIVSMELNKGVVDILGYKCDELILSCTSGI</sequence>
<dbReference type="EMBL" id="CP106679">
    <property type="protein sequence ID" value="UXP33342.1"/>
    <property type="molecule type" value="Genomic_DNA"/>
</dbReference>
<dbReference type="RefSeq" id="WP_262310771.1">
    <property type="nucleotide sequence ID" value="NZ_CP106679.1"/>
</dbReference>
<accession>A0ABY6CS45</accession>
<reference evidence="1" key="1">
    <citation type="submission" date="2022-09" db="EMBL/GenBank/DDBJ databases">
        <title>Comparative genomics and taxonomic characterization of three novel marine species of genus Reichenbachiella exhibiting antioxidant and polysaccharide degradation activities.</title>
        <authorList>
            <person name="Muhammad N."/>
            <person name="Lee Y.-J."/>
            <person name="Ko J."/>
            <person name="Kim S.-G."/>
        </authorList>
    </citation>
    <scope>NUCLEOTIDE SEQUENCE</scope>
    <source>
        <strain evidence="1">BKB1-1</strain>
    </source>
</reference>
<evidence type="ECO:0000313" key="1">
    <source>
        <dbReference type="EMBL" id="UXP33342.1"/>
    </source>
</evidence>
<protein>
    <recommendedName>
        <fullName evidence="3">GLPGLI family protein</fullName>
    </recommendedName>
</protein>
<name>A0ABY6CS45_9BACT</name>
<dbReference type="Proteomes" id="UP001065174">
    <property type="component" value="Chromosome"/>
</dbReference>
<keyword evidence="2" id="KW-1185">Reference proteome</keyword>